<dbReference type="InterPro" id="IPR047153">
    <property type="entry name" value="TRIM45/56/19-like"/>
</dbReference>
<dbReference type="InParanoid" id="A0A7M7N3W7"/>
<dbReference type="Gene3D" id="3.30.160.60">
    <property type="entry name" value="Classic Zinc Finger"/>
    <property type="match status" value="1"/>
</dbReference>
<dbReference type="EnsemblMetazoa" id="XM_030975006">
    <property type="protein sequence ID" value="XP_030830866"/>
    <property type="gene ID" value="LOC105440005"/>
</dbReference>
<evidence type="ECO:0000256" key="1">
    <source>
        <dbReference type="ARBA" id="ARBA00022723"/>
    </source>
</evidence>
<dbReference type="GeneID" id="105440005"/>
<evidence type="ECO:0000259" key="6">
    <source>
        <dbReference type="PROSITE" id="PS50119"/>
    </source>
</evidence>
<evidence type="ECO:0000256" key="4">
    <source>
        <dbReference type="PROSITE-ProRule" id="PRU00024"/>
    </source>
</evidence>
<dbReference type="InterPro" id="IPR001841">
    <property type="entry name" value="Znf_RING"/>
</dbReference>
<dbReference type="InterPro" id="IPR017907">
    <property type="entry name" value="Znf_RING_CS"/>
</dbReference>
<evidence type="ECO:0000313" key="8">
    <source>
        <dbReference type="Proteomes" id="UP000007110"/>
    </source>
</evidence>
<keyword evidence="3" id="KW-0862">Zinc</keyword>
<name>A0A7M7N3W7_STRPU</name>
<sequence length="582" mass="65435">MASSLRQAVHKNLECPVCLGFLKDPKILTCFHTFCKGCLETVLECHQDKQSISCPVCRESTPIPNGDIGKLPNVSTALASMIADVATQEKEHTNVKDGERSDCDVTLKRSCKCEEHSEGEEECFCVNCGKYICYRCGVVEHVQEGHKVNEAETHKSAVKTSVEELISKAEARKSDIEKHIACIAEQQDKCEMDEKQLHDNVNKAFENRVVELIERKEFLKSEGRQELKEIKTSLLGMDGTSCQQKTRIDTLCELVKNGLRGPLQNVALKAHNTLCEELEHLLKHAEPDQEGLRRMKEQREHIRFESNKGSTKNMLGYLRIKWTLVADIQIRASYTASSMNSLAASPNNTMSVGCHTGGIVTYSAHGEIEGTVLHNVKVRSFQYRSDGCYIVLNSQNKITLYTPKGKRLDLSFVTLSHEEGGNGSLTQNKDGNIFVSYRKRKQVQVYNAKGGQSIREINCDGYEPQQIFVMPTSNRILVKDSNTVRVVDSLAGTTLHSITKDDVNAFPCLGKDDTVLIAWVNQREGTVNISLYTSELKVTKAIIGHFKFPIPERHWYYLQTFKSGEIAFCTSDRLFIIRESSR</sequence>
<proteinExistence type="predicted"/>
<dbReference type="GO" id="GO:0061630">
    <property type="term" value="F:ubiquitin protein ligase activity"/>
    <property type="evidence" value="ECO:0000318"/>
    <property type="project" value="GO_Central"/>
</dbReference>
<dbReference type="Proteomes" id="UP000007110">
    <property type="component" value="Unassembled WGS sequence"/>
</dbReference>
<organism evidence="7 8">
    <name type="scientific">Strongylocentrotus purpuratus</name>
    <name type="common">Purple sea urchin</name>
    <dbReference type="NCBI Taxonomy" id="7668"/>
    <lineage>
        <taxon>Eukaryota</taxon>
        <taxon>Metazoa</taxon>
        <taxon>Echinodermata</taxon>
        <taxon>Eleutherozoa</taxon>
        <taxon>Echinozoa</taxon>
        <taxon>Echinoidea</taxon>
        <taxon>Euechinoidea</taxon>
        <taxon>Echinacea</taxon>
        <taxon>Camarodonta</taxon>
        <taxon>Echinidea</taxon>
        <taxon>Strongylocentrotidae</taxon>
        <taxon>Strongylocentrotus</taxon>
    </lineage>
</organism>
<accession>A0A7M7N3W7</accession>
<dbReference type="PANTHER" id="PTHR25462">
    <property type="entry name" value="BONUS, ISOFORM C-RELATED"/>
    <property type="match status" value="1"/>
</dbReference>
<reference evidence="7" key="2">
    <citation type="submission" date="2021-01" db="UniProtKB">
        <authorList>
            <consortium name="EnsemblMetazoa"/>
        </authorList>
    </citation>
    <scope>IDENTIFICATION</scope>
</reference>
<dbReference type="GO" id="GO:0005654">
    <property type="term" value="C:nucleoplasm"/>
    <property type="evidence" value="ECO:0000318"/>
    <property type="project" value="GO_Central"/>
</dbReference>
<dbReference type="OMA" id="THQSESI"/>
<evidence type="ECO:0000256" key="2">
    <source>
        <dbReference type="ARBA" id="ARBA00022771"/>
    </source>
</evidence>
<dbReference type="SUPFAM" id="SSF57845">
    <property type="entry name" value="B-box zinc-binding domain"/>
    <property type="match status" value="1"/>
</dbReference>
<dbReference type="OrthoDB" id="252722at2759"/>
<dbReference type="PROSITE" id="PS50119">
    <property type="entry name" value="ZF_BBOX"/>
    <property type="match status" value="1"/>
</dbReference>
<dbReference type="Gene3D" id="2.120.10.30">
    <property type="entry name" value="TolB, C-terminal domain"/>
    <property type="match status" value="1"/>
</dbReference>
<dbReference type="Gene3D" id="3.30.40.10">
    <property type="entry name" value="Zinc/RING finger domain, C3HC4 (zinc finger)"/>
    <property type="match status" value="1"/>
</dbReference>
<feature type="domain" description="RING-type" evidence="5">
    <location>
        <begin position="15"/>
        <end position="58"/>
    </location>
</feature>
<keyword evidence="1" id="KW-0479">Metal-binding</keyword>
<evidence type="ECO:0000313" key="7">
    <source>
        <dbReference type="EnsemblMetazoa" id="XP_030830866"/>
    </source>
</evidence>
<dbReference type="InterPro" id="IPR018957">
    <property type="entry name" value="Znf_C3HC4_RING-type"/>
</dbReference>
<dbReference type="KEGG" id="spu:105440005"/>
<feature type="domain" description="B box-type" evidence="6">
    <location>
        <begin position="108"/>
        <end position="151"/>
    </location>
</feature>
<dbReference type="PROSITE" id="PS00518">
    <property type="entry name" value="ZF_RING_1"/>
    <property type="match status" value="1"/>
</dbReference>
<dbReference type="InterPro" id="IPR013083">
    <property type="entry name" value="Znf_RING/FYVE/PHD"/>
</dbReference>
<dbReference type="AlphaFoldDB" id="A0A7M7N3W7"/>
<dbReference type="GO" id="GO:0008270">
    <property type="term" value="F:zinc ion binding"/>
    <property type="evidence" value="ECO:0007669"/>
    <property type="project" value="UniProtKB-KW"/>
</dbReference>
<keyword evidence="2 4" id="KW-0863">Zinc-finger</keyword>
<dbReference type="SUPFAM" id="SSF69322">
    <property type="entry name" value="Tricorn protease domain 2"/>
    <property type="match status" value="1"/>
</dbReference>
<dbReference type="SUPFAM" id="SSF57850">
    <property type="entry name" value="RING/U-box"/>
    <property type="match status" value="1"/>
</dbReference>
<evidence type="ECO:0000256" key="3">
    <source>
        <dbReference type="ARBA" id="ARBA00022833"/>
    </source>
</evidence>
<dbReference type="SMART" id="SM00184">
    <property type="entry name" value="RING"/>
    <property type="match status" value="1"/>
</dbReference>
<reference evidence="8" key="1">
    <citation type="submission" date="2015-02" db="EMBL/GenBank/DDBJ databases">
        <title>Genome sequencing for Strongylocentrotus purpuratus.</title>
        <authorList>
            <person name="Murali S."/>
            <person name="Liu Y."/>
            <person name="Vee V."/>
            <person name="English A."/>
            <person name="Wang M."/>
            <person name="Skinner E."/>
            <person name="Han Y."/>
            <person name="Muzny D.M."/>
            <person name="Worley K.C."/>
            <person name="Gibbs R.A."/>
        </authorList>
    </citation>
    <scope>NUCLEOTIDE SEQUENCE</scope>
</reference>
<dbReference type="PANTHER" id="PTHR25462:SF296">
    <property type="entry name" value="MEIOTIC P26, ISOFORM F"/>
    <property type="match status" value="1"/>
</dbReference>
<dbReference type="RefSeq" id="XP_030830866.1">
    <property type="nucleotide sequence ID" value="XM_030975006.1"/>
</dbReference>
<keyword evidence="8" id="KW-1185">Reference proteome</keyword>
<dbReference type="FunCoup" id="A0A7M7N3W7">
    <property type="interactions" value="360"/>
</dbReference>
<dbReference type="InterPro" id="IPR000315">
    <property type="entry name" value="Znf_B-box"/>
</dbReference>
<protein>
    <submittedName>
        <fullName evidence="7">Uncharacterized protein</fullName>
    </submittedName>
</protein>
<dbReference type="InterPro" id="IPR011042">
    <property type="entry name" value="6-blade_b-propeller_TolB-like"/>
</dbReference>
<dbReference type="PROSITE" id="PS50089">
    <property type="entry name" value="ZF_RING_2"/>
    <property type="match status" value="1"/>
</dbReference>
<dbReference type="Pfam" id="PF00097">
    <property type="entry name" value="zf-C3HC4"/>
    <property type="match status" value="1"/>
</dbReference>
<evidence type="ECO:0000259" key="5">
    <source>
        <dbReference type="PROSITE" id="PS50089"/>
    </source>
</evidence>